<dbReference type="AlphaFoldDB" id="A0A1M5PU55"/>
<sequence>MNSLRSDDKGSIISKILYTITLLAIIARRYAIFIIRDGIVPSTFMSALFYGSFVLLLLQFAIQKSHNKTEIIIFLATMMLYLLTREGSILMIVLLAIAIKNIEDDYVVKSYIILNLIFIVGSIIIGNLMPHIAPIPEAHYRIVEGELVSREAFGFANPNSPFWFTLAIYAGYIFLRFDDYNKYDRILLIFTTIFIYYFTKSRTGAIAIFGALVFVELLKKIDLKDNILLTKGLKLIPFIFLVSSLLVGTVFAKVSSLNSLMASRPRHWNAYLVKNGNLLTLFGNKYSSEIKAAHPLDSSYVYMYAFLGLVSLIFFMYLLYKGLDLFIINDQKKYIAIVMMFLIYALAENILLEVGYNFTIVLLIKHIIINNKDNFTIFNSRRAG</sequence>
<evidence type="ECO:0008006" key="4">
    <source>
        <dbReference type="Google" id="ProtNLM"/>
    </source>
</evidence>
<name>A0A1M5PU55_9FIRM</name>
<dbReference type="EMBL" id="FQWX01000016">
    <property type="protein sequence ID" value="SHH05150.1"/>
    <property type="molecule type" value="Genomic_DNA"/>
</dbReference>
<feature type="transmembrane region" description="Helical" evidence="1">
    <location>
        <begin position="301"/>
        <end position="320"/>
    </location>
</feature>
<dbReference type="Proteomes" id="UP000243255">
    <property type="component" value="Unassembled WGS sequence"/>
</dbReference>
<feature type="transmembrane region" description="Helical" evidence="1">
    <location>
        <begin position="235"/>
        <end position="254"/>
    </location>
</feature>
<evidence type="ECO:0000313" key="2">
    <source>
        <dbReference type="EMBL" id="SHH05150.1"/>
    </source>
</evidence>
<keyword evidence="1" id="KW-0812">Transmembrane</keyword>
<keyword evidence="1" id="KW-1133">Transmembrane helix</keyword>
<feature type="transmembrane region" description="Helical" evidence="1">
    <location>
        <begin position="12"/>
        <end position="31"/>
    </location>
</feature>
<dbReference type="RefSeq" id="WP_073126200.1">
    <property type="nucleotide sequence ID" value="NZ_BAABCH010000097.1"/>
</dbReference>
<organism evidence="2 3">
    <name type="scientific">Asaccharospora irregularis DSM 2635</name>
    <dbReference type="NCBI Taxonomy" id="1121321"/>
    <lineage>
        <taxon>Bacteria</taxon>
        <taxon>Bacillati</taxon>
        <taxon>Bacillota</taxon>
        <taxon>Clostridia</taxon>
        <taxon>Peptostreptococcales</taxon>
        <taxon>Peptostreptococcaceae</taxon>
        <taxon>Asaccharospora</taxon>
    </lineage>
</organism>
<feature type="transmembrane region" description="Helical" evidence="1">
    <location>
        <begin position="74"/>
        <end position="99"/>
    </location>
</feature>
<feature type="transmembrane region" description="Helical" evidence="1">
    <location>
        <begin position="335"/>
        <end position="364"/>
    </location>
</feature>
<keyword evidence="3" id="KW-1185">Reference proteome</keyword>
<feature type="transmembrane region" description="Helical" evidence="1">
    <location>
        <begin position="187"/>
        <end position="215"/>
    </location>
</feature>
<accession>A0A1M5PU55</accession>
<proteinExistence type="predicted"/>
<dbReference type="STRING" id="1121321.SAMN04488530_11614"/>
<feature type="transmembrane region" description="Helical" evidence="1">
    <location>
        <begin position="43"/>
        <end position="62"/>
    </location>
</feature>
<protein>
    <recommendedName>
        <fullName evidence="4">Polysaccharide polymerase</fullName>
    </recommendedName>
</protein>
<gene>
    <name evidence="2" type="ORF">SAMN04488530_11614</name>
</gene>
<feature type="transmembrane region" description="Helical" evidence="1">
    <location>
        <begin position="111"/>
        <end position="133"/>
    </location>
</feature>
<reference evidence="3" key="1">
    <citation type="submission" date="2016-11" db="EMBL/GenBank/DDBJ databases">
        <authorList>
            <person name="Varghese N."/>
            <person name="Submissions S."/>
        </authorList>
    </citation>
    <scope>NUCLEOTIDE SEQUENCE [LARGE SCALE GENOMIC DNA]</scope>
    <source>
        <strain evidence="3">DSM 2635</strain>
    </source>
</reference>
<feature type="transmembrane region" description="Helical" evidence="1">
    <location>
        <begin position="153"/>
        <end position="175"/>
    </location>
</feature>
<keyword evidence="1" id="KW-0472">Membrane</keyword>
<evidence type="ECO:0000313" key="3">
    <source>
        <dbReference type="Proteomes" id="UP000243255"/>
    </source>
</evidence>
<evidence type="ECO:0000256" key="1">
    <source>
        <dbReference type="SAM" id="Phobius"/>
    </source>
</evidence>
<dbReference type="OrthoDB" id="1744750at2"/>